<protein>
    <submittedName>
        <fullName evidence="1">DUF4145 domain-containing protein</fullName>
    </submittedName>
</protein>
<evidence type="ECO:0000313" key="2">
    <source>
        <dbReference type="Proteomes" id="UP001056907"/>
    </source>
</evidence>
<dbReference type="EMBL" id="CP078013">
    <property type="protein sequence ID" value="XAO51700.1"/>
    <property type="molecule type" value="Genomic_DNA"/>
</dbReference>
<dbReference type="AlphaFoldDB" id="A0ABD8B3N5"/>
<gene>
    <name evidence="1" type="ORF">KUA23_23110</name>
</gene>
<dbReference type="KEGG" id="ppeg:KUA23_23110"/>
<dbReference type="Proteomes" id="UP001056907">
    <property type="component" value="Chromosome"/>
</dbReference>
<reference evidence="1" key="1">
    <citation type="journal article" date="2022" name="Front. Plant Sci.">
        <title>Agronomic efficiency and genome mining analysis of the wheat-biostimulant rhizospheric bacterium Pseudomonas pergaminensis sp. nov. strain 1008T.</title>
        <authorList>
            <person name="Diaz M."/>
            <person name="Bach T."/>
            <person name="Gonzalez Anta G."/>
            <person name="Agaras B."/>
            <person name="Wibberg D."/>
            <person name="Noguera F."/>
            <person name="Canciani W."/>
            <person name="Valverde C."/>
        </authorList>
    </citation>
    <scope>NUCLEOTIDE SEQUENCE</scope>
    <source>
        <strain evidence="1">1008</strain>
    </source>
</reference>
<accession>A0ABD8B3N5</accession>
<sequence length="220" mass="24459">MTAQFEKRFAELDKQLIQLLNATTMRGDPRREGQTEYLAPDLILNWSVKVKALLERVCGKESSYLQRFTEADEKQMFDVGVARFERMRAVFLAAKEDFEGGYLNSLRNLVQADVFTSELEQAGQLLDAGYISAAAVIAGVVLETTIRNLCTDRGIAHGSLDRMNADLTKASAYNSIQQKRITAMAGIRNSAAHGKTDEFTSGDVKGMIDDVERFLATILH</sequence>
<dbReference type="RefSeq" id="WP_346356359.1">
    <property type="nucleotide sequence ID" value="NZ_CP078013.2"/>
</dbReference>
<reference evidence="1" key="2">
    <citation type="submission" date="2024-04" db="EMBL/GenBank/DDBJ databases">
        <authorList>
            <person name="Diaz M."/>
            <person name="Bach T."/>
            <person name="Gonzalez Anta G."/>
            <person name="Agaras B."/>
            <person name="Wibberg D."/>
            <person name="Noguera F."/>
            <person name="Canciani W."/>
            <person name="Ybarra T."/>
            <person name="Nunez M.L."/>
            <person name="Valverde C."/>
        </authorList>
    </citation>
    <scope>NUCLEOTIDE SEQUENCE</scope>
    <source>
        <strain evidence="1">1008</strain>
    </source>
</reference>
<evidence type="ECO:0000313" key="1">
    <source>
        <dbReference type="EMBL" id="XAO51700.1"/>
    </source>
</evidence>
<organism evidence="1 2">
    <name type="scientific">Pseudomonas pergaminensis</name>
    <dbReference type="NCBI Taxonomy" id="2853159"/>
    <lineage>
        <taxon>Bacteria</taxon>
        <taxon>Pseudomonadati</taxon>
        <taxon>Pseudomonadota</taxon>
        <taxon>Gammaproteobacteria</taxon>
        <taxon>Pseudomonadales</taxon>
        <taxon>Pseudomonadaceae</taxon>
        <taxon>Pseudomonas</taxon>
    </lineage>
</organism>
<name>A0ABD8B3N5_9PSED</name>
<proteinExistence type="predicted"/>